<proteinExistence type="predicted"/>
<dbReference type="GO" id="GO:0031519">
    <property type="term" value="C:PcG protein complex"/>
    <property type="evidence" value="ECO:0007669"/>
    <property type="project" value="TreeGrafter"/>
</dbReference>
<keyword evidence="3 5" id="KW-0863">Zinc-finger</keyword>
<feature type="binding site" evidence="6">
    <location>
        <position position="56"/>
    </location>
    <ligand>
        <name>Zn(2+)</name>
        <dbReference type="ChEBI" id="CHEBI:29105"/>
    </ligand>
</feature>
<feature type="domain" description="ZAD" evidence="9">
    <location>
        <begin position="13"/>
        <end position="83"/>
    </location>
</feature>
<dbReference type="PROSITE" id="PS51915">
    <property type="entry name" value="ZAD"/>
    <property type="match status" value="1"/>
</dbReference>
<evidence type="ECO:0000259" key="9">
    <source>
        <dbReference type="PROSITE" id="PS51915"/>
    </source>
</evidence>
<dbReference type="GO" id="GO:0005667">
    <property type="term" value="C:transcription regulator complex"/>
    <property type="evidence" value="ECO:0007669"/>
    <property type="project" value="TreeGrafter"/>
</dbReference>
<evidence type="ECO:0000313" key="10">
    <source>
        <dbReference type="Proteomes" id="UP000322000"/>
    </source>
</evidence>
<feature type="region of interest" description="Disordered" evidence="7">
    <location>
        <begin position="93"/>
        <end position="146"/>
    </location>
</feature>
<evidence type="ECO:0000256" key="4">
    <source>
        <dbReference type="ARBA" id="ARBA00022833"/>
    </source>
</evidence>
<dbReference type="SUPFAM" id="SSF57716">
    <property type="entry name" value="Glucocorticoid receptor-like (DNA-binding domain)"/>
    <property type="match status" value="1"/>
</dbReference>
<protein>
    <submittedName>
        <fullName evidence="11">Zinc finger and SCAN domain-containing protein 26-like</fullName>
    </submittedName>
</protein>
<dbReference type="GeneID" id="113503047"/>
<dbReference type="SMART" id="SM00355">
    <property type="entry name" value="ZnF_C2H2"/>
    <property type="match status" value="3"/>
</dbReference>
<keyword evidence="4 6" id="KW-0862">Zinc</keyword>
<keyword evidence="10" id="KW-1185">Reference proteome</keyword>
<dbReference type="GO" id="GO:0000978">
    <property type="term" value="F:RNA polymerase II cis-regulatory region sequence-specific DNA binding"/>
    <property type="evidence" value="ECO:0007669"/>
    <property type="project" value="TreeGrafter"/>
</dbReference>
<feature type="domain" description="C2H2-type" evidence="8">
    <location>
        <begin position="254"/>
        <end position="282"/>
    </location>
</feature>
<feature type="compositionally biased region" description="Polar residues" evidence="7">
    <location>
        <begin position="94"/>
        <end position="104"/>
    </location>
</feature>
<dbReference type="InterPro" id="IPR036236">
    <property type="entry name" value="Znf_C2H2_sf"/>
</dbReference>
<dbReference type="PANTHER" id="PTHR14003">
    <property type="entry name" value="TRANSCRIPTIONAL REPRESSOR PROTEIN YY"/>
    <property type="match status" value="1"/>
</dbReference>
<organism evidence="10 11">
    <name type="scientific">Trichoplusia ni</name>
    <name type="common">Cabbage looper</name>
    <dbReference type="NCBI Taxonomy" id="7111"/>
    <lineage>
        <taxon>Eukaryota</taxon>
        <taxon>Metazoa</taxon>
        <taxon>Ecdysozoa</taxon>
        <taxon>Arthropoda</taxon>
        <taxon>Hexapoda</taxon>
        <taxon>Insecta</taxon>
        <taxon>Pterygota</taxon>
        <taxon>Neoptera</taxon>
        <taxon>Endopterygota</taxon>
        <taxon>Lepidoptera</taxon>
        <taxon>Glossata</taxon>
        <taxon>Ditrysia</taxon>
        <taxon>Noctuoidea</taxon>
        <taxon>Noctuidae</taxon>
        <taxon>Plusiinae</taxon>
        <taxon>Trichoplusia</taxon>
    </lineage>
</organism>
<dbReference type="Proteomes" id="UP000322000">
    <property type="component" value="Chromosome 18"/>
</dbReference>
<dbReference type="RefSeq" id="XP_026740649.1">
    <property type="nucleotide sequence ID" value="XM_026884848.1"/>
</dbReference>
<sequence>MEKETHKVVQFFELCRLCLENHGMTDIFELEYLVGDIQLCTGVKIESSDNLPHKICMRCLDVVVKARRLRDQAATNDKHLKLLFGNEETEKDNNVYNNNIQNGRNCDDNDLSDSSYDSDSPRLQIDEGECNTNSKSGKRCSSEASNNDKTESKVISVRTDLFDATAIKTSPTKDEKPLEKKAKVKCKCIKKEKDSKKYECQECGKTFDVYKKFYLHQRSHDRKNICPLDGCEKKFATKGDLEKHIRTHTGERPYQCEVCGRKFTQRGSLKGHRETVHASLSQEVIVN</sequence>
<dbReference type="PANTHER" id="PTHR14003:SF19">
    <property type="entry name" value="YY2 TRANSCRIPTION FACTOR"/>
    <property type="match status" value="1"/>
</dbReference>
<dbReference type="FunFam" id="3.30.160.60:FF:000557">
    <property type="entry name" value="zinc finger and SCAN domain-containing protein 29"/>
    <property type="match status" value="1"/>
</dbReference>
<evidence type="ECO:0000313" key="11">
    <source>
        <dbReference type="RefSeq" id="XP_026740649.1"/>
    </source>
</evidence>
<evidence type="ECO:0000256" key="6">
    <source>
        <dbReference type="PROSITE-ProRule" id="PRU01263"/>
    </source>
</evidence>
<name>A0A7E5WIX6_TRINI</name>
<dbReference type="Gene3D" id="3.30.160.60">
    <property type="entry name" value="Classic Zinc Finger"/>
    <property type="match status" value="2"/>
</dbReference>
<evidence type="ECO:0000256" key="3">
    <source>
        <dbReference type="ARBA" id="ARBA00022771"/>
    </source>
</evidence>
<dbReference type="Gene3D" id="3.40.1800.20">
    <property type="match status" value="1"/>
</dbReference>
<reference evidence="11" key="1">
    <citation type="submission" date="2025-08" db="UniProtKB">
        <authorList>
            <consortium name="RefSeq"/>
        </authorList>
    </citation>
    <scope>IDENTIFICATION</scope>
</reference>
<keyword evidence="1 6" id="KW-0479">Metal-binding</keyword>
<evidence type="ECO:0000256" key="1">
    <source>
        <dbReference type="ARBA" id="ARBA00022723"/>
    </source>
</evidence>
<evidence type="ECO:0000256" key="7">
    <source>
        <dbReference type="SAM" id="MobiDB-lite"/>
    </source>
</evidence>
<keyword evidence="2" id="KW-0677">Repeat</keyword>
<evidence type="ECO:0000259" key="8">
    <source>
        <dbReference type="PROSITE" id="PS50157"/>
    </source>
</evidence>
<dbReference type="PROSITE" id="PS50157">
    <property type="entry name" value="ZINC_FINGER_C2H2_2"/>
    <property type="match status" value="3"/>
</dbReference>
<feature type="binding site" evidence="6">
    <location>
        <position position="15"/>
    </location>
    <ligand>
        <name>Zn(2+)</name>
        <dbReference type="ChEBI" id="CHEBI:29105"/>
    </ligand>
</feature>
<dbReference type="AlphaFoldDB" id="A0A7E5WIX6"/>
<accession>A0A7E5WIX6</accession>
<dbReference type="InterPro" id="IPR013087">
    <property type="entry name" value="Znf_C2H2_type"/>
</dbReference>
<dbReference type="GO" id="GO:0000785">
    <property type="term" value="C:chromatin"/>
    <property type="evidence" value="ECO:0007669"/>
    <property type="project" value="TreeGrafter"/>
</dbReference>
<dbReference type="SUPFAM" id="SSF57667">
    <property type="entry name" value="beta-beta-alpha zinc fingers"/>
    <property type="match status" value="2"/>
</dbReference>
<dbReference type="FunFam" id="3.30.160.60:FF:000072">
    <property type="entry name" value="zinc finger protein 143 isoform X1"/>
    <property type="match status" value="1"/>
</dbReference>
<dbReference type="InParanoid" id="A0A7E5WIX6"/>
<dbReference type="OrthoDB" id="8113227at2759"/>
<evidence type="ECO:0000256" key="5">
    <source>
        <dbReference type="PROSITE-ProRule" id="PRU00042"/>
    </source>
</evidence>
<dbReference type="GO" id="GO:0008270">
    <property type="term" value="F:zinc ion binding"/>
    <property type="evidence" value="ECO:0007669"/>
    <property type="project" value="UniProtKB-UniRule"/>
</dbReference>
<gene>
    <name evidence="11" type="primary">LOC113503047</name>
</gene>
<feature type="domain" description="C2H2-type" evidence="8">
    <location>
        <begin position="198"/>
        <end position="225"/>
    </location>
</feature>
<feature type="binding site" evidence="6">
    <location>
        <position position="18"/>
    </location>
    <ligand>
        <name>Zn(2+)</name>
        <dbReference type="ChEBI" id="CHEBI:29105"/>
    </ligand>
</feature>
<feature type="domain" description="C2H2-type" evidence="8">
    <location>
        <begin position="224"/>
        <end position="253"/>
    </location>
</feature>
<dbReference type="KEGG" id="tnl:113503047"/>
<evidence type="ECO:0000256" key="2">
    <source>
        <dbReference type="ARBA" id="ARBA00022737"/>
    </source>
</evidence>
<dbReference type="Pfam" id="PF07776">
    <property type="entry name" value="zf-AD"/>
    <property type="match status" value="1"/>
</dbReference>
<dbReference type="Pfam" id="PF00096">
    <property type="entry name" value="zf-C2H2"/>
    <property type="match status" value="3"/>
</dbReference>
<feature type="binding site" evidence="6">
    <location>
        <position position="59"/>
    </location>
    <ligand>
        <name>Zn(2+)</name>
        <dbReference type="ChEBI" id="CHEBI:29105"/>
    </ligand>
</feature>
<dbReference type="InterPro" id="IPR012934">
    <property type="entry name" value="Znf_AD"/>
</dbReference>
<dbReference type="SMART" id="SM00868">
    <property type="entry name" value="zf-AD"/>
    <property type="match status" value="1"/>
</dbReference>
<dbReference type="GO" id="GO:0000981">
    <property type="term" value="F:DNA-binding transcription factor activity, RNA polymerase II-specific"/>
    <property type="evidence" value="ECO:0007669"/>
    <property type="project" value="TreeGrafter"/>
</dbReference>
<dbReference type="PROSITE" id="PS00028">
    <property type="entry name" value="ZINC_FINGER_C2H2_1"/>
    <property type="match status" value="3"/>
</dbReference>